<protein>
    <submittedName>
        <fullName evidence="2">RRM domain-containing protein</fullName>
    </submittedName>
</protein>
<accession>A0AC34QVU3</accession>
<sequence>MAESAVSDNYSPVVNNQATSSGYMHIPQNGCLEQSNIFSQPSSISSNGHGRQRCNSNYSSSYGNNSFNSYGSRSDRVHRNERHSSYSGSINSMNIDRSSRNENQLSETNLYIRGLEPETTDDELRALCEPYGKIVSTKAIMDKATNLCKGYGFVDFETAEAAQTAVKALTEKNVQAQMAKQQEQDPTNLYIANLPTSYNEQMLHDLLESEGLVISTRILRNSDGVSRGVGFARMDSKECCDKIIAKFNGKQLEDAPDPLLVKFADSARKIRTRSSHGGNSSGGALSGYYGGRHGYDYTSRQMDALLSPQLFFSPTNGVNTHVPYMSINAQFPFMPTTLMQNPAAYQTTADINALTTQMQQGLSITPVPTNGTTPTSVDQTGTIQANGQSMAYPMSYVQNTYIPQYVQQMDGQYYIPTTQYIPEMYPNLYIQNVVAPGNSTAYVIQEQTGDCIEDGVEDDAQDGQTSSENLTDAATPKKQEE</sequence>
<evidence type="ECO:0000313" key="1">
    <source>
        <dbReference type="Proteomes" id="UP000887576"/>
    </source>
</evidence>
<organism evidence="1 2">
    <name type="scientific">Panagrolaimus sp. JU765</name>
    <dbReference type="NCBI Taxonomy" id="591449"/>
    <lineage>
        <taxon>Eukaryota</taxon>
        <taxon>Metazoa</taxon>
        <taxon>Ecdysozoa</taxon>
        <taxon>Nematoda</taxon>
        <taxon>Chromadorea</taxon>
        <taxon>Rhabditida</taxon>
        <taxon>Tylenchina</taxon>
        <taxon>Panagrolaimomorpha</taxon>
        <taxon>Panagrolaimoidea</taxon>
        <taxon>Panagrolaimidae</taxon>
        <taxon>Panagrolaimus</taxon>
    </lineage>
</organism>
<proteinExistence type="predicted"/>
<evidence type="ECO:0000313" key="2">
    <source>
        <dbReference type="WBParaSite" id="JU765_v2.g19802.t1"/>
    </source>
</evidence>
<name>A0AC34QVU3_9BILA</name>
<dbReference type="Proteomes" id="UP000887576">
    <property type="component" value="Unplaced"/>
</dbReference>
<reference evidence="2" key="1">
    <citation type="submission" date="2022-11" db="UniProtKB">
        <authorList>
            <consortium name="WormBaseParasite"/>
        </authorList>
    </citation>
    <scope>IDENTIFICATION</scope>
</reference>
<dbReference type="WBParaSite" id="JU765_v2.g19802.t1">
    <property type="protein sequence ID" value="JU765_v2.g19802.t1"/>
    <property type="gene ID" value="JU765_v2.g19802"/>
</dbReference>